<feature type="compositionally biased region" description="Basic and acidic residues" evidence="6">
    <location>
        <begin position="396"/>
        <end position="414"/>
    </location>
</feature>
<evidence type="ECO:0000256" key="4">
    <source>
        <dbReference type="ARBA" id="ARBA00022989"/>
    </source>
</evidence>
<comment type="subcellular location">
    <subcellularLocation>
        <location evidence="1">Cell membrane</location>
        <topology evidence="1">Multi-pass membrane protein</topology>
    </subcellularLocation>
</comment>
<keyword evidence="10" id="KW-1185">Reference proteome</keyword>
<dbReference type="RefSeq" id="WP_346102598.1">
    <property type="nucleotide sequence ID" value="NZ_BAAAOD010000010.1"/>
</dbReference>
<dbReference type="InterPro" id="IPR011701">
    <property type="entry name" value="MFS"/>
</dbReference>
<feature type="transmembrane region" description="Helical" evidence="7">
    <location>
        <begin position="340"/>
        <end position="360"/>
    </location>
</feature>
<feature type="transmembrane region" description="Helical" evidence="7">
    <location>
        <begin position="83"/>
        <end position="103"/>
    </location>
</feature>
<evidence type="ECO:0000256" key="5">
    <source>
        <dbReference type="ARBA" id="ARBA00023136"/>
    </source>
</evidence>
<dbReference type="PANTHER" id="PTHR43124">
    <property type="entry name" value="PURINE EFFLUX PUMP PBUE"/>
    <property type="match status" value="1"/>
</dbReference>
<feature type="transmembrane region" description="Helical" evidence="7">
    <location>
        <begin position="215"/>
        <end position="236"/>
    </location>
</feature>
<proteinExistence type="predicted"/>
<evidence type="ECO:0000313" key="10">
    <source>
        <dbReference type="Proteomes" id="UP001367513"/>
    </source>
</evidence>
<dbReference type="SUPFAM" id="SSF103473">
    <property type="entry name" value="MFS general substrate transporter"/>
    <property type="match status" value="1"/>
</dbReference>
<dbReference type="Pfam" id="PF07690">
    <property type="entry name" value="MFS_1"/>
    <property type="match status" value="1"/>
</dbReference>
<feature type="domain" description="Major facilitator superfamily (MFS) profile" evidence="8">
    <location>
        <begin position="18"/>
        <end position="389"/>
    </location>
</feature>
<comment type="caution">
    <text evidence="9">The sequence shown here is derived from an EMBL/GenBank/DDBJ whole genome shotgun (WGS) entry which is preliminary data.</text>
</comment>
<dbReference type="InterPro" id="IPR050189">
    <property type="entry name" value="MFS_Efflux_Transporters"/>
</dbReference>
<protein>
    <submittedName>
        <fullName evidence="9">MFS transporter</fullName>
    </submittedName>
</protein>
<dbReference type="EMBL" id="JBBPIX010000003">
    <property type="protein sequence ID" value="MEK6463820.1"/>
    <property type="molecule type" value="Genomic_DNA"/>
</dbReference>
<feature type="transmembrane region" description="Helical" evidence="7">
    <location>
        <begin position="109"/>
        <end position="130"/>
    </location>
</feature>
<feature type="transmembrane region" description="Helical" evidence="7">
    <location>
        <begin position="304"/>
        <end position="328"/>
    </location>
</feature>
<feature type="transmembrane region" description="Helical" evidence="7">
    <location>
        <begin position="55"/>
        <end position="76"/>
    </location>
</feature>
<evidence type="ECO:0000313" key="9">
    <source>
        <dbReference type="EMBL" id="MEK6463820.1"/>
    </source>
</evidence>
<dbReference type="Proteomes" id="UP001367513">
    <property type="component" value="Unassembled WGS sequence"/>
</dbReference>
<feature type="region of interest" description="Disordered" evidence="6">
    <location>
        <begin position="385"/>
        <end position="424"/>
    </location>
</feature>
<sequence length="424" mass="42180">MTDTLLPTTRPGRTAWGAVAVMAMTSFVLVLAEFLPPGLLTPMAAALGITEGQAGQAVSATAFVGLLVAPTIGVLLPRLDRRALLTALAVAAAASNLAVAVAPNFVVLLLARLLLGAAIGGFWAMSLAVAARLSTPGRLGRAVMLVNTGTTVATVAGVPLAVLLGSVAGWRAVFVGVAVLSAVTAVAIRSALPAVAPDASDGLRPLLDTLRAPGIGRGLTGHVLTVLGHFAAFTYIRPALGTVPGLDAGGVAVLLAVFGAGGVVGNVVVGLVVDRHLRVVRFAVPATLAAGVAAVAAFPAALPVVVVGVAVWGLSFGAWLTVVTTWIARVAPTRMEAGGGLLVAGFQLAITIGAAAGGLLVDGLGVRATLAGAAVAAAVGGLTFGSAPQDPPYGAGEDRTDERHRDGDIPDSRRNARANPSSER</sequence>
<dbReference type="PANTHER" id="PTHR43124:SF5">
    <property type="entry name" value="PURINE RIBONUCLEOSIDE EFFLUX PUMP NEPI"/>
    <property type="match status" value="1"/>
</dbReference>
<keyword evidence="2" id="KW-1003">Cell membrane</keyword>
<evidence type="ECO:0000256" key="3">
    <source>
        <dbReference type="ARBA" id="ARBA00022692"/>
    </source>
</evidence>
<evidence type="ECO:0000256" key="2">
    <source>
        <dbReference type="ARBA" id="ARBA00022475"/>
    </source>
</evidence>
<feature type="transmembrane region" description="Helical" evidence="7">
    <location>
        <begin position="248"/>
        <end position="272"/>
    </location>
</feature>
<keyword evidence="5 7" id="KW-0472">Membrane</keyword>
<keyword evidence="4 7" id="KW-1133">Transmembrane helix</keyword>
<feature type="transmembrane region" description="Helical" evidence="7">
    <location>
        <begin position="15"/>
        <end position="35"/>
    </location>
</feature>
<name>A0ABU9ABM9_PSEA5</name>
<keyword evidence="3 7" id="KW-0812">Transmembrane</keyword>
<evidence type="ECO:0000259" key="8">
    <source>
        <dbReference type="PROSITE" id="PS50850"/>
    </source>
</evidence>
<evidence type="ECO:0000256" key="7">
    <source>
        <dbReference type="SAM" id="Phobius"/>
    </source>
</evidence>
<feature type="transmembrane region" description="Helical" evidence="7">
    <location>
        <begin position="170"/>
        <end position="195"/>
    </location>
</feature>
<feature type="transmembrane region" description="Helical" evidence="7">
    <location>
        <begin position="142"/>
        <end position="164"/>
    </location>
</feature>
<dbReference type="CDD" id="cd17324">
    <property type="entry name" value="MFS_NepI_like"/>
    <property type="match status" value="1"/>
</dbReference>
<feature type="transmembrane region" description="Helical" evidence="7">
    <location>
        <begin position="279"/>
        <end position="298"/>
    </location>
</feature>
<accession>A0ABU9ABM9</accession>
<reference evidence="9 10" key="1">
    <citation type="submission" date="2024-03" db="EMBL/GenBank/DDBJ databases">
        <title>Draft genome sequence of Pseudonocardia carboxydivorans JCM 14827.</title>
        <authorList>
            <person name="Duangmal K."/>
        </authorList>
    </citation>
    <scope>NUCLEOTIDE SEQUENCE [LARGE SCALE GENOMIC DNA]</scope>
    <source>
        <strain evidence="9 10">JCM 14827</strain>
    </source>
</reference>
<gene>
    <name evidence="9" type="ORF">WG925_08745</name>
</gene>
<dbReference type="InterPro" id="IPR020846">
    <property type="entry name" value="MFS_dom"/>
</dbReference>
<dbReference type="PROSITE" id="PS50850">
    <property type="entry name" value="MFS"/>
    <property type="match status" value="1"/>
</dbReference>
<dbReference type="Gene3D" id="1.20.1250.20">
    <property type="entry name" value="MFS general substrate transporter like domains"/>
    <property type="match status" value="1"/>
</dbReference>
<dbReference type="InterPro" id="IPR036259">
    <property type="entry name" value="MFS_trans_sf"/>
</dbReference>
<organism evidence="9 10">
    <name type="scientific">Pseudonocardia alni subsp. carboxydivorans</name>
    <dbReference type="NCBI Taxonomy" id="415010"/>
    <lineage>
        <taxon>Bacteria</taxon>
        <taxon>Bacillati</taxon>
        <taxon>Actinomycetota</taxon>
        <taxon>Actinomycetes</taxon>
        <taxon>Pseudonocardiales</taxon>
        <taxon>Pseudonocardiaceae</taxon>
        <taxon>Pseudonocardia</taxon>
    </lineage>
</organism>
<evidence type="ECO:0000256" key="1">
    <source>
        <dbReference type="ARBA" id="ARBA00004651"/>
    </source>
</evidence>
<evidence type="ECO:0000256" key="6">
    <source>
        <dbReference type="SAM" id="MobiDB-lite"/>
    </source>
</evidence>